<dbReference type="OrthoDB" id="955527at2759"/>
<evidence type="ECO:0000313" key="1">
    <source>
        <dbReference type="EMBL" id="CAA7033122.1"/>
    </source>
</evidence>
<reference evidence="1" key="1">
    <citation type="submission" date="2020-01" db="EMBL/GenBank/DDBJ databases">
        <authorList>
            <person name="Mishra B."/>
        </authorList>
    </citation>
    <scope>NUCLEOTIDE SEQUENCE [LARGE SCALE GENOMIC DNA]</scope>
</reference>
<name>A0A6D2IRL6_9BRAS</name>
<protein>
    <submittedName>
        <fullName evidence="1">Uncharacterized protein</fullName>
    </submittedName>
</protein>
<proteinExistence type="predicted"/>
<accession>A0A6D2IRL6</accession>
<comment type="caution">
    <text evidence="1">The sequence shown here is derived from an EMBL/GenBank/DDBJ whole genome shotgun (WGS) entry which is preliminary data.</text>
</comment>
<evidence type="ECO:0000313" key="2">
    <source>
        <dbReference type="Proteomes" id="UP000467841"/>
    </source>
</evidence>
<dbReference type="Pfam" id="PF23733">
    <property type="entry name" value="GRXCR1-2_C"/>
    <property type="match status" value="1"/>
</dbReference>
<keyword evidence="2" id="KW-1185">Reference proteome</keyword>
<dbReference type="Proteomes" id="UP000467841">
    <property type="component" value="Unassembled WGS sequence"/>
</dbReference>
<dbReference type="EMBL" id="CACVBM020001129">
    <property type="protein sequence ID" value="CAA7033122.1"/>
    <property type="molecule type" value="Genomic_DNA"/>
</dbReference>
<gene>
    <name evidence="1" type="ORF">MERR_LOCUS20357</name>
</gene>
<dbReference type="AlphaFoldDB" id="A0A6D2IRL6"/>
<organism evidence="1 2">
    <name type="scientific">Microthlaspi erraticum</name>
    <dbReference type="NCBI Taxonomy" id="1685480"/>
    <lineage>
        <taxon>Eukaryota</taxon>
        <taxon>Viridiplantae</taxon>
        <taxon>Streptophyta</taxon>
        <taxon>Embryophyta</taxon>
        <taxon>Tracheophyta</taxon>
        <taxon>Spermatophyta</taxon>
        <taxon>Magnoliopsida</taxon>
        <taxon>eudicotyledons</taxon>
        <taxon>Gunneridae</taxon>
        <taxon>Pentapetalae</taxon>
        <taxon>rosids</taxon>
        <taxon>malvids</taxon>
        <taxon>Brassicales</taxon>
        <taxon>Brassicaceae</taxon>
        <taxon>Coluteocarpeae</taxon>
        <taxon>Microthlaspi</taxon>
    </lineage>
</organism>
<sequence>MDRKEALAVKPSPFRRLSLFRGIPIKSAGGCGRDGNGACDDCGRLFLLPCFRCNGSCKVVKGWHSATVAVRCTECNEREALMRMIFDFLCFVLSMKAVSENRENLVVT</sequence>